<dbReference type="EMBL" id="JABSNM010000022">
    <property type="protein sequence ID" value="NRT58027.1"/>
    <property type="molecule type" value="Genomic_DNA"/>
</dbReference>
<evidence type="ECO:0000313" key="9">
    <source>
        <dbReference type="EMBL" id="NRT58027.1"/>
    </source>
</evidence>
<comment type="catalytic activity">
    <reaction evidence="6">
        <text>a 2'-deoxyadenosine in DNA + S-adenosyl-L-methionine = an N(6)-methyl-2'-deoxyadenosine in DNA + S-adenosyl-L-homocysteine + H(+)</text>
        <dbReference type="Rhea" id="RHEA:15197"/>
        <dbReference type="Rhea" id="RHEA-COMP:12418"/>
        <dbReference type="Rhea" id="RHEA-COMP:12419"/>
        <dbReference type="ChEBI" id="CHEBI:15378"/>
        <dbReference type="ChEBI" id="CHEBI:57856"/>
        <dbReference type="ChEBI" id="CHEBI:59789"/>
        <dbReference type="ChEBI" id="CHEBI:90615"/>
        <dbReference type="ChEBI" id="CHEBI:90616"/>
        <dbReference type="EC" id="2.1.1.72"/>
    </reaction>
</comment>
<evidence type="ECO:0000256" key="2">
    <source>
        <dbReference type="ARBA" id="ARBA00011900"/>
    </source>
</evidence>
<proteinExistence type="inferred from homology"/>
<dbReference type="PIRSF" id="PIRSF015855">
    <property type="entry name" value="TypeIII_Mtase_mKpnI"/>
    <property type="match status" value="1"/>
</dbReference>
<gene>
    <name evidence="9" type="ORF">HNQ01_003793</name>
</gene>
<sequence>MSNSKQKLELTWIGKEKRPKLEPRILLEDPGKSYHAKRRVTDGDIFDNRLIFGDNLLALKALEQEFHGRIKCIYIDPPFNTGQAFEHYDDGLEHSLWLSLMRDRLVILHRLLSDEGLFWIQLDDNEVHYCKVILDEIFGRQNFISHITYERSGAAGLGLGGFIVSTGESILLYKKNKLPQRRVLSHELLDGKTMKRYNKALVNAGERTLVREFESKSNGELVKVFKHTGFEIKTISLAKFEEREEQIRSEFADNFDALFRTNQIQKENQFQRDLVSLMDKSHLYTVDYTPSRGKHEGKLTTLYYFNAELFAWLKDTAELSDGQITKSSSITNVWTHSEIPKADIASEGGVDFPRSKKPEQLLRRIIDMSTEPGDWVLDSFAGSGTTGATAHKMGRRWIMVELGEHCHTHVLPRMRNVIDGVDSRGVSSVMGWKGGGGFRYSRLAPSLIINDRWGNPVINPEYNAAQLAEALSKLEGFTYAPSELYWWQHGHSSERDFIYVTTQNLSAEQLQALSDEVGSDKSLLVCCAAFHGITAAQASARWPNLTLKKIPKMVLARCEWGHDDYSLNVANLPMAQEDEPAVASSPVTRKTKKTASANEAQSGLFGENEA</sequence>
<dbReference type="EC" id="2.1.1.72" evidence="2"/>
<dbReference type="SUPFAM" id="SSF53335">
    <property type="entry name" value="S-adenosyl-L-methionine-dependent methyltransferases"/>
    <property type="match status" value="1"/>
</dbReference>
<evidence type="ECO:0000256" key="6">
    <source>
        <dbReference type="ARBA" id="ARBA00047942"/>
    </source>
</evidence>
<evidence type="ECO:0000256" key="4">
    <source>
        <dbReference type="ARBA" id="ARBA00022679"/>
    </source>
</evidence>
<keyword evidence="10" id="KW-1185">Reference proteome</keyword>
<comment type="caution">
    <text evidence="9">The sequence shown here is derived from an EMBL/GenBank/DDBJ whole genome shotgun (WGS) entry which is preliminary data.</text>
</comment>
<dbReference type="Gene3D" id="3.40.50.150">
    <property type="entry name" value="Vaccinia Virus protein VP39"/>
    <property type="match status" value="1"/>
</dbReference>
<dbReference type="InterPro" id="IPR002941">
    <property type="entry name" value="DNA_methylase_N4/N6"/>
</dbReference>
<dbReference type="RefSeq" id="WP_173807056.1">
    <property type="nucleotide sequence ID" value="NZ_JABSNM010000022.1"/>
</dbReference>
<dbReference type="InterPro" id="IPR029063">
    <property type="entry name" value="SAM-dependent_MTases_sf"/>
</dbReference>
<comment type="similarity">
    <text evidence="1">Belongs to the N(4)/N(6)-methyltransferase family.</text>
</comment>
<evidence type="ECO:0000256" key="7">
    <source>
        <dbReference type="SAM" id="MobiDB-lite"/>
    </source>
</evidence>
<organism evidence="9 10">
    <name type="scientific">Sphaerotilus uruguayifluvii</name>
    <dbReference type="NCBI Taxonomy" id="2735897"/>
    <lineage>
        <taxon>Bacteria</taxon>
        <taxon>Pseudomonadati</taxon>
        <taxon>Pseudomonadota</taxon>
        <taxon>Betaproteobacteria</taxon>
        <taxon>Burkholderiales</taxon>
        <taxon>Sphaerotilaceae</taxon>
        <taxon>Sphaerotilus</taxon>
    </lineage>
</organism>
<protein>
    <recommendedName>
        <fullName evidence="2">site-specific DNA-methyltransferase (adenine-specific)</fullName>
        <ecNumber evidence="2">2.1.1.72</ecNumber>
    </recommendedName>
</protein>
<dbReference type="PRINTS" id="PR00506">
    <property type="entry name" value="D21N6MTFRASE"/>
</dbReference>
<dbReference type="Pfam" id="PF01555">
    <property type="entry name" value="N6_N4_Mtase"/>
    <property type="match status" value="1"/>
</dbReference>
<evidence type="ECO:0000256" key="3">
    <source>
        <dbReference type="ARBA" id="ARBA00022603"/>
    </source>
</evidence>
<dbReference type="GO" id="GO:0032259">
    <property type="term" value="P:methylation"/>
    <property type="evidence" value="ECO:0007669"/>
    <property type="project" value="UniProtKB-KW"/>
</dbReference>
<keyword evidence="3 9" id="KW-0489">Methyltransferase</keyword>
<name>A0ABX2G9P4_9BURK</name>
<keyword evidence="5" id="KW-0949">S-adenosyl-L-methionine</keyword>
<evidence type="ECO:0000256" key="5">
    <source>
        <dbReference type="ARBA" id="ARBA00022691"/>
    </source>
</evidence>
<feature type="region of interest" description="Disordered" evidence="7">
    <location>
        <begin position="577"/>
        <end position="610"/>
    </location>
</feature>
<evidence type="ECO:0000313" key="10">
    <source>
        <dbReference type="Proteomes" id="UP001516061"/>
    </source>
</evidence>
<evidence type="ECO:0000256" key="1">
    <source>
        <dbReference type="ARBA" id="ARBA00006594"/>
    </source>
</evidence>
<evidence type="ECO:0000259" key="8">
    <source>
        <dbReference type="Pfam" id="PF01555"/>
    </source>
</evidence>
<reference evidence="9 10" key="1">
    <citation type="submission" date="2020-05" db="EMBL/GenBank/DDBJ databases">
        <title>Genomic Encyclopedia of Type Strains, Phase IV (KMG-V): Genome sequencing to study the core and pangenomes of soil and plant-associated prokaryotes.</title>
        <authorList>
            <person name="Whitman W."/>
        </authorList>
    </citation>
    <scope>NUCLEOTIDE SEQUENCE [LARGE SCALE GENOMIC DNA]</scope>
    <source>
        <strain evidence="9 10">C29</strain>
    </source>
</reference>
<feature type="domain" description="DNA methylase N-4/N-6" evidence="8">
    <location>
        <begin position="70"/>
        <end position="407"/>
    </location>
</feature>
<accession>A0ABX2G9P4</accession>
<keyword evidence="4 9" id="KW-0808">Transferase</keyword>
<dbReference type="GO" id="GO:0009007">
    <property type="term" value="F:site-specific DNA-methyltransferase (adenine-specific) activity"/>
    <property type="evidence" value="ECO:0007669"/>
    <property type="project" value="UniProtKB-EC"/>
</dbReference>
<dbReference type="InterPro" id="IPR002295">
    <property type="entry name" value="N4/N6-MTase_EcoPI_Mod-like"/>
</dbReference>
<dbReference type="Proteomes" id="UP001516061">
    <property type="component" value="Unassembled WGS sequence"/>
</dbReference>